<gene>
    <name evidence="13" type="ORF">WA026_010516</name>
</gene>
<dbReference type="CDD" id="cd00029">
    <property type="entry name" value="C1"/>
    <property type="match status" value="1"/>
</dbReference>
<evidence type="ECO:0000256" key="10">
    <source>
        <dbReference type="SAM" id="MobiDB-lite"/>
    </source>
</evidence>
<reference evidence="13 14" key="1">
    <citation type="submission" date="2023-03" db="EMBL/GenBank/DDBJ databases">
        <title>Genome insight into feeding habits of ladybird beetles.</title>
        <authorList>
            <person name="Li H.-S."/>
            <person name="Huang Y.-H."/>
            <person name="Pang H."/>
        </authorList>
    </citation>
    <scope>NUCLEOTIDE SEQUENCE [LARGE SCALE GENOMIC DNA]</scope>
    <source>
        <strain evidence="13">SYSU_2023b</strain>
        <tissue evidence="13">Whole body</tissue>
    </source>
</reference>
<comment type="subcellular location">
    <subcellularLocation>
        <location evidence="1">Late endosome</location>
    </subcellularLocation>
</comment>
<evidence type="ECO:0000313" key="13">
    <source>
        <dbReference type="EMBL" id="KAK9890427.1"/>
    </source>
</evidence>
<evidence type="ECO:0000256" key="2">
    <source>
        <dbReference type="ARBA" id="ARBA00022553"/>
    </source>
</evidence>
<evidence type="ECO:0008006" key="15">
    <source>
        <dbReference type="Google" id="ProtNLM"/>
    </source>
</evidence>
<keyword evidence="4" id="KW-0677">Repeat</keyword>
<dbReference type="InterPro" id="IPR025258">
    <property type="entry name" value="RH_dom"/>
</dbReference>
<dbReference type="EMBL" id="JARQZJ010000125">
    <property type="protein sequence ID" value="KAK9890427.1"/>
    <property type="molecule type" value="Genomic_DNA"/>
</dbReference>
<dbReference type="PANTHER" id="PTHR12326">
    <property type="entry name" value="PLECKSTRIN HOMOLOGY DOMAIN CONTAINING PROTEIN"/>
    <property type="match status" value="1"/>
</dbReference>
<keyword evidence="8" id="KW-0072">Autophagy</keyword>
<dbReference type="PROSITE" id="PS50826">
    <property type="entry name" value="RUN"/>
    <property type="match status" value="1"/>
</dbReference>
<keyword evidence="7" id="KW-0862">Zinc</keyword>
<evidence type="ECO:0000259" key="11">
    <source>
        <dbReference type="PROSITE" id="PS50089"/>
    </source>
</evidence>
<keyword evidence="5" id="KW-0967">Endosome</keyword>
<dbReference type="InterPro" id="IPR001841">
    <property type="entry name" value="Znf_RING"/>
</dbReference>
<evidence type="ECO:0000256" key="5">
    <source>
        <dbReference type="ARBA" id="ARBA00022753"/>
    </source>
</evidence>
<dbReference type="PANTHER" id="PTHR12326:SF12">
    <property type="entry name" value="PLECKSTRIN HOMOLOGY AND RUN DOMAIN CONTAINING M1"/>
    <property type="match status" value="1"/>
</dbReference>
<dbReference type="AlphaFoldDB" id="A0AAW1V434"/>
<dbReference type="Pfam" id="PF02759">
    <property type="entry name" value="RUN"/>
    <property type="match status" value="1"/>
</dbReference>
<dbReference type="SMART" id="SM01175">
    <property type="entry name" value="DUF4206"/>
    <property type="match status" value="1"/>
</dbReference>
<feature type="compositionally biased region" description="Basic and acidic residues" evidence="10">
    <location>
        <begin position="293"/>
        <end position="302"/>
    </location>
</feature>
<name>A0AAW1V434_9CUCU</name>
<dbReference type="Proteomes" id="UP001431783">
    <property type="component" value="Unassembled WGS sequence"/>
</dbReference>
<organism evidence="13 14">
    <name type="scientific">Henosepilachna vigintioctopunctata</name>
    <dbReference type="NCBI Taxonomy" id="420089"/>
    <lineage>
        <taxon>Eukaryota</taxon>
        <taxon>Metazoa</taxon>
        <taxon>Ecdysozoa</taxon>
        <taxon>Arthropoda</taxon>
        <taxon>Hexapoda</taxon>
        <taxon>Insecta</taxon>
        <taxon>Pterygota</taxon>
        <taxon>Neoptera</taxon>
        <taxon>Endopterygota</taxon>
        <taxon>Coleoptera</taxon>
        <taxon>Polyphaga</taxon>
        <taxon>Cucujiformia</taxon>
        <taxon>Coccinelloidea</taxon>
        <taxon>Coccinellidae</taxon>
        <taxon>Epilachninae</taxon>
        <taxon>Epilachnini</taxon>
        <taxon>Henosepilachna</taxon>
    </lineage>
</organism>
<keyword evidence="6 9" id="KW-0863">Zinc-finger</keyword>
<evidence type="ECO:0000256" key="1">
    <source>
        <dbReference type="ARBA" id="ARBA00004603"/>
    </source>
</evidence>
<dbReference type="InterPro" id="IPR037213">
    <property type="entry name" value="Run_dom_sf"/>
</dbReference>
<evidence type="ECO:0000256" key="8">
    <source>
        <dbReference type="ARBA" id="ARBA00023006"/>
    </source>
</evidence>
<evidence type="ECO:0000259" key="12">
    <source>
        <dbReference type="PROSITE" id="PS50826"/>
    </source>
</evidence>
<sequence length="666" mass="76118">MNRLLKTVRINNTRDEMIKKSIIDQLSNSVKELQYSGVEEYGSNIIDSTEAANQLCIIVEAIFLHGLKDSLTHRFRRAVADVDARPEPSFWAPLLIISHRQIIDHITNLSQITTETGQCRAWIRQALNDCLLSSYMSTLRQDSSSLKNYYKVGAFIRDVELLDVAETLIAGFEGFKSVTLPCNSSLLNTWPHSSLYLAGIWAPTLKTCPLAPCDDIVQSMEAATLQKISDNISETNSLSSAMSVTSQSSAFQRMMAFNEDDVIKMILTKNEDKSYESDSDKSKKNLMTVPEPSTEKSEVEKVEYSVGNSLSRVTGWSFDDSAENEVSQPVAESPPKEVAVKDFENPKPPDDSFNALIDSYNVLYGDYIRTPNLREVWQKIDEMHMNVADEVPATNLNKNKTEEVVPNVVALKNESKALSEQLGEICREKGLDKQNFECLGCKTPFVVDQKLNVCAFTGEYYCDNCMSNETTPIPARIIHNWDFNYYHVSQRSFNYINEVKDHPLIDFKVLNPFIYSIVQEMSELQTLRNQLNYLRAYLYTCREPIIGELQKLLYPREYMYEHVHRYSINDLSEITNRVLAQFLQRGVDFGREHVNTCWLCSQKGFVCEICETPKTIFPFDVDNVYRCNDCNAVYHKHCLTKHKPCPKCKRRKEREDLSLLGATVDM</sequence>
<keyword evidence="14" id="KW-1185">Reference proteome</keyword>
<dbReference type="GO" id="GO:0008270">
    <property type="term" value="F:zinc ion binding"/>
    <property type="evidence" value="ECO:0007669"/>
    <property type="project" value="UniProtKB-KW"/>
</dbReference>
<evidence type="ECO:0000256" key="7">
    <source>
        <dbReference type="ARBA" id="ARBA00022833"/>
    </source>
</evidence>
<dbReference type="InterPro" id="IPR047326">
    <property type="entry name" value="RUN_PLEKHM1"/>
</dbReference>
<proteinExistence type="predicted"/>
<keyword evidence="2" id="KW-0597">Phosphoprotein</keyword>
<keyword evidence="3" id="KW-0479">Metal-binding</keyword>
<feature type="compositionally biased region" description="Basic and acidic residues" evidence="10">
    <location>
        <begin position="273"/>
        <end position="283"/>
    </location>
</feature>
<comment type="caution">
    <text evidence="13">The sequence shown here is derived from an EMBL/GenBank/DDBJ whole genome shotgun (WGS) entry which is preliminary data.</text>
</comment>
<evidence type="ECO:0000256" key="4">
    <source>
        <dbReference type="ARBA" id="ARBA00022737"/>
    </source>
</evidence>
<dbReference type="Gene3D" id="1.20.58.900">
    <property type="match status" value="1"/>
</dbReference>
<dbReference type="GO" id="GO:0005770">
    <property type="term" value="C:late endosome"/>
    <property type="evidence" value="ECO:0007669"/>
    <property type="project" value="UniProtKB-SubCell"/>
</dbReference>
<evidence type="ECO:0000313" key="14">
    <source>
        <dbReference type="Proteomes" id="UP001431783"/>
    </source>
</evidence>
<dbReference type="SUPFAM" id="SSF140741">
    <property type="entry name" value="RUN domain-like"/>
    <property type="match status" value="1"/>
</dbReference>
<protein>
    <recommendedName>
        <fullName evidence="15">RUN domain-containing protein</fullName>
    </recommendedName>
</protein>
<dbReference type="InterPro" id="IPR004012">
    <property type="entry name" value="Run_dom"/>
</dbReference>
<evidence type="ECO:0000256" key="3">
    <source>
        <dbReference type="ARBA" id="ARBA00022723"/>
    </source>
</evidence>
<dbReference type="PROSITE" id="PS50089">
    <property type="entry name" value="ZF_RING_2"/>
    <property type="match status" value="1"/>
</dbReference>
<dbReference type="CDD" id="cd17679">
    <property type="entry name" value="RUN_PLEKHM1"/>
    <property type="match status" value="1"/>
</dbReference>
<accession>A0AAW1V434</accession>
<evidence type="ECO:0000256" key="6">
    <source>
        <dbReference type="ARBA" id="ARBA00022771"/>
    </source>
</evidence>
<dbReference type="Pfam" id="PF13901">
    <property type="entry name" value="RH_dom"/>
    <property type="match status" value="1"/>
</dbReference>
<feature type="domain" description="RUN" evidence="12">
    <location>
        <begin position="46"/>
        <end position="185"/>
    </location>
</feature>
<feature type="domain" description="RING-type" evidence="11">
    <location>
        <begin position="607"/>
        <end position="649"/>
    </location>
</feature>
<evidence type="ECO:0000256" key="9">
    <source>
        <dbReference type="PROSITE-ProRule" id="PRU00175"/>
    </source>
</evidence>
<dbReference type="GO" id="GO:0006914">
    <property type="term" value="P:autophagy"/>
    <property type="evidence" value="ECO:0007669"/>
    <property type="project" value="UniProtKB-KW"/>
</dbReference>
<feature type="region of interest" description="Disordered" evidence="10">
    <location>
        <begin position="273"/>
        <end position="302"/>
    </location>
</feature>
<dbReference type="InterPro" id="IPR051366">
    <property type="entry name" value="DEF8"/>
</dbReference>
<dbReference type="SMART" id="SM00593">
    <property type="entry name" value="RUN"/>
    <property type="match status" value="1"/>
</dbReference>